<feature type="non-terminal residue" evidence="1">
    <location>
        <position position="1"/>
    </location>
</feature>
<comment type="caution">
    <text evidence="1">The sequence shown here is derived from an EMBL/GenBank/DDBJ whole genome shotgun (WGS) entry which is preliminary data.</text>
</comment>
<reference evidence="1 2" key="1">
    <citation type="journal article" date="2018" name="Front. Plant Sci.">
        <title>Red Clover (Trifolium pratense) and Zigzag Clover (T. medium) - A Picture of Genomic Similarities and Differences.</title>
        <authorList>
            <person name="Dluhosova J."/>
            <person name="Istvanek J."/>
            <person name="Nedelnik J."/>
            <person name="Repkova J."/>
        </authorList>
    </citation>
    <scope>NUCLEOTIDE SEQUENCE [LARGE SCALE GENOMIC DNA]</scope>
    <source>
        <strain evidence="2">cv. 10/8</strain>
        <tissue evidence="1">Leaf</tissue>
    </source>
</reference>
<evidence type="ECO:0000313" key="1">
    <source>
        <dbReference type="EMBL" id="MCI72434.1"/>
    </source>
</evidence>
<organism evidence="1 2">
    <name type="scientific">Trifolium medium</name>
    <dbReference type="NCBI Taxonomy" id="97028"/>
    <lineage>
        <taxon>Eukaryota</taxon>
        <taxon>Viridiplantae</taxon>
        <taxon>Streptophyta</taxon>
        <taxon>Embryophyta</taxon>
        <taxon>Tracheophyta</taxon>
        <taxon>Spermatophyta</taxon>
        <taxon>Magnoliopsida</taxon>
        <taxon>eudicotyledons</taxon>
        <taxon>Gunneridae</taxon>
        <taxon>Pentapetalae</taxon>
        <taxon>rosids</taxon>
        <taxon>fabids</taxon>
        <taxon>Fabales</taxon>
        <taxon>Fabaceae</taxon>
        <taxon>Papilionoideae</taxon>
        <taxon>50 kb inversion clade</taxon>
        <taxon>NPAAA clade</taxon>
        <taxon>Hologalegina</taxon>
        <taxon>IRL clade</taxon>
        <taxon>Trifolieae</taxon>
        <taxon>Trifolium</taxon>
    </lineage>
</organism>
<dbReference type="AlphaFoldDB" id="A0A392UII0"/>
<protein>
    <submittedName>
        <fullName evidence="1">Uncharacterized protein</fullName>
    </submittedName>
</protein>
<name>A0A392UII0_9FABA</name>
<evidence type="ECO:0000313" key="2">
    <source>
        <dbReference type="Proteomes" id="UP000265520"/>
    </source>
</evidence>
<accession>A0A392UII0</accession>
<proteinExistence type="predicted"/>
<keyword evidence="2" id="KW-1185">Reference proteome</keyword>
<dbReference type="Proteomes" id="UP000265520">
    <property type="component" value="Unassembled WGS sequence"/>
</dbReference>
<dbReference type="EMBL" id="LXQA010817925">
    <property type="protein sequence ID" value="MCI72434.1"/>
    <property type="molecule type" value="Genomic_DNA"/>
</dbReference>
<sequence>VGAPESSYQVRDILASDESRQLCPIHRYFLRGLQAFFFLALC</sequence>